<keyword evidence="10" id="KW-1185">Reference proteome</keyword>
<name>A0ABY4W5C8_9PROT</name>
<evidence type="ECO:0000256" key="2">
    <source>
        <dbReference type="ARBA" id="ARBA00004613"/>
    </source>
</evidence>
<evidence type="ECO:0000256" key="5">
    <source>
        <dbReference type="ARBA" id="ARBA00022737"/>
    </source>
</evidence>
<dbReference type="EMBL" id="CP098747">
    <property type="protein sequence ID" value="USG62024.1"/>
    <property type="molecule type" value="Genomic_DNA"/>
</dbReference>
<keyword evidence="7" id="KW-0472">Membrane</keyword>
<evidence type="ECO:0000313" key="10">
    <source>
        <dbReference type="Proteomes" id="UP001056291"/>
    </source>
</evidence>
<gene>
    <name evidence="9" type="ORF">NBZ79_03420</name>
</gene>
<evidence type="ECO:0000256" key="8">
    <source>
        <dbReference type="SAM" id="MobiDB-lite"/>
    </source>
</evidence>
<dbReference type="Proteomes" id="UP001056291">
    <property type="component" value="Chromosome"/>
</dbReference>
<evidence type="ECO:0000256" key="6">
    <source>
        <dbReference type="ARBA" id="ARBA00023026"/>
    </source>
</evidence>
<feature type="region of interest" description="Disordered" evidence="8">
    <location>
        <begin position="777"/>
        <end position="801"/>
    </location>
</feature>
<proteinExistence type="predicted"/>
<dbReference type="InterPro" id="IPR003995">
    <property type="entry name" value="RTX_toxin_determinant-A"/>
</dbReference>
<dbReference type="SUPFAM" id="SSF51120">
    <property type="entry name" value="beta-Roll"/>
    <property type="match status" value="3"/>
</dbReference>
<dbReference type="PRINTS" id="PR00313">
    <property type="entry name" value="CABNDNGRPT"/>
</dbReference>
<keyword evidence="6" id="KW-0843">Virulence</keyword>
<evidence type="ECO:0000256" key="7">
    <source>
        <dbReference type="ARBA" id="ARBA00023136"/>
    </source>
</evidence>
<dbReference type="Gene3D" id="2.150.10.10">
    <property type="entry name" value="Serralysin-like metalloprotease, C-terminal"/>
    <property type="match status" value="2"/>
</dbReference>
<keyword evidence="3" id="KW-0964">Secreted</keyword>
<dbReference type="PANTHER" id="PTHR38340:SF1">
    <property type="entry name" value="S-LAYER PROTEIN"/>
    <property type="match status" value="1"/>
</dbReference>
<organism evidence="9 10">
    <name type="scientific">Sneathiella marina</name>
    <dbReference type="NCBI Taxonomy" id="2950108"/>
    <lineage>
        <taxon>Bacteria</taxon>
        <taxon>Pseudomonadati</taxon>
        <taxon>Pseudomonadota</taxon>
        <taxon>Alphaproteobacteria</taxon>
        <taxon>Sneathiellales</taxon>
        <taxon>Sneathiellaceae</taxon>
        <taxon>Sneathiella</taxon>
    </lineage>
</organism>
<dbReference type="Pfam" id="PF00353">
    <property type="entry name" value="HemolysinCabind"/>
    <property type="match status" value="5"/>
</dbReference>
<sequence length="859" mass="93877">MAITYWDEHSIEENNGREVDSSFSAWVTKEIVIVDAGTYKMQDNYYESTWSVRPLYELGFIYYGAEFSAYTTIIGTDEDDIIYGSIDQNESVPERAYIPHWPAFSQEIYGGGGNDIIYAGDGDNLIEGGSGNDILYGGSGADTLIGGTGNDWLYTGPLDNRGDELTGGEGHDTFVIGEAQTELHLDFNWGLAGPAIIENSFNTLAGYASVIGMGARMLNSLRILVEDIVEAISDADGYTTPPPTANYVEIMDFDPTRDVILFPLGEGAKQGIFWSDSNVVGDFSFTQNIGDADNKILSVIIGDLAEELGLGSSLSAEEKAAFIESLKQNAIFINSEGAFYGADFDRPVENLDPAYMEQLGYSNLIIIGAHGGFKVEGTGSDDLIMGTQFDDVLFGYSPDQYTAEDDGNDKLYGFDGDDMFLGGGGNNQLFGGEGSDTASYFGANVGITVDMSQKQVDTLGREYVEFANGHQWKYKLNGSEEYTLFEGVDQLFDIENIEGTSFDDDIRGDEQDNVLMGAAGNDYLFGHDGNDTLAGGEGDDTLEGGSGEDLFILTGGNNTIVDFEGDLDRIEIDYKAYGVSDQTELSYEIDNDGVGYLRVASTGIVVATLQAPGASSFDMDTHIINRVFADPDGGQAFSGSEWSDYMNTMTAIGLNITTGAGQDEVHFNGGTDHHILDLNIGDGDFINIEADTYGIANWDELVVAEWGENRFSIHLIDEFYFPVVTYVTVEGETVDLNGFLESLALDGERFNGENGVYPQTFDNSVAQTSLEEVSFVQEQATEDPSGSREDNDPSGSGIDDQMDRIFNSWLQEAEPSFAYDEENDLYKEQNRQNHRETEEYGTWYLEAKEDLDLAFADPF</sequence>
<keyword evidence="4" id="KW-0800">Toxin</keyword>
<dbReference type="RefSeq" id="WP_251935551.1">
    <property type="nucleotide sequence ID" value="NZ_CP098747.1"/>
</dbReference>
<dbReference type="InterPro" id="IPR018511">
    <property type="entry name" value="Hemolysin-typ_Ca-bd_CS"/>
</dbReference>
<evidence type="ECO:0008006" key="11">
    <source>
        <dbReference type="Google" id="ProtNLM"/>
    </source>
</evidence>
<dbReference type="InterPro" id="IPR001343">
    <property type="entry name" value="Hemolysn_Ca-bd"/>
</dbReference>
<dbReference type="InterPro" id="IPR011049">
    <property type="entry name" value="Serralysin-like_metalloprot_C"/>
</dbReference>
<protein>
    <recommendedName>
        <fullName evidence="11">Haemolysin-type calcium binding-related domain-containing protein</fullName>
    </recommendedName>
</protein>
<dbReference type="PROSITE" id="PS00330">
    <property type="entry name" value="HEMOLYSIN_CALCIUM"/>
    <property type="match status" value="3"/>
</dbReference>
<accession>A0ABY4W5C8</accession>
<evidence type="ECO:0000256" key="1">
    <source>
        <dbReference type="ARBA" id="ARBA00004370"/>
    </source>
</evidence>
<reference evidence="9" key="1">
    <citation type="submission" date="2022-06" db="EMBL/GenBank/DDBJ databases">
        <title>Sneathiella actinostolidae sp. nov., isolated from a sea anemonein the Western Pacific Ocean.</title>
        <authorList>
            <person name="Wei M.J."/>
        </authorList>
    </citation>
    <scope>NUCLEOTIDE SEQUENCE</scope>
    <source>
        <strain evidence="9">PHK-P5</strain>
    </source>
</reference>
<evidence type="ECO:0000256" key="4">
    <source>
        <dbReference type="ARBA" id="ARBA00022656"/>
    </source>
</evidence>
<evidence type="ECO:0000256" key="3">
    <source>
        <dbReference type="ARBA" id="ARBA00022525"/>
    </source>
</evidence>
<evidence type="ECO:0000313" key="9">
    <source>
        <dbReference type="EMBL" id="USG62024.1"/>
    </source>
</evidence>
<dbReference type="PRINTS" id="PR01488">
    <property type="entry name" value="RTXTOXINA"/>
</dbReference>
<keyword evidence="5" id="KW-0677">Repeat</keyword>
<dbReference type="PANTHER" id="PTHR38340">
    <property type="entry name" value="S-LAYER PROTEIN"/>
    <property type="match status" value="1"/>
</dbReference>
<comment type="subcellular location">
    <subcellularLocation>
        <location evidence="1">Membrane</location>
    </subcellularLocation>
    <subcellularLocation>
        <location evidence="2">Secreted</location>
    </subcellularLocation>
</comment>
<dbReference type="InterPro" id="IPR050557">
    <property type="entry name" value="RTX_toxin/Mannuronan_C5-epim"/>
</dbReference>